<evidence type="ECO:0000259" key="10">
    <source>
        <dbReference type="PROSITE" id="PS50885"/>
    </source>
</evidence>
<dbReference type="InterPro" id="IPR004089">
    <property type="entry name" value="MCPsignal_dom"/>
</dbReference>
<dbReference type="CDD" id="cd11386">
    <property type="entry name" value="MCP_signal"/>
    <property type="match status" value="1"/>
</dbReference>
<sequence>MFKWRDMSIGRKYMSAFLASVVLFIISGVIILQEMQQAQENVSALERRGDRALDIAEMGSLIRSMDISITDYIELPNGKSLEEFEESRKKFDALKEEVEPKMGTVFQEKLFKRIVEDQADMEERLLNEIVPAVEAEDLNVANRSRRYVSNSRLSAVESIVQLEEVVNEERAQAVKSAKENLARSVIVLFASIIGAGILGTVLISLVNRKIRKGLARVVQTADEISEGNLNVQDLSFKRNDEVGKLATSVNNMKHHLRHVIQNVTTATESVSSKSDELQQASNEVQEGSKQIASTMQDLSYGSETQAHSSQALAEMTESFTAKVQEASASAEVISSTSGEVLSMTEEGARLMKESVDQMGRIDAIVKGSVEKVRGLDAQSKEISELVHVIRDIADQTNLLSLNAAIEAARAGEHGKGFAVVADEVRKLADQVSKSVGDITTIVSSIQTESGSVVASLEKGYKQVGEGSKQIQVTGETFDTINAWVSDMVTKVQGISGNMREVANQNNQMNESIEEIASVSEESAAGVEQAAASSQQSSSAMEEVSRSAGELAHLAEELSEEVRKFRL</sequence>
<dbReference type="Gene3D" id="1.10.287.950">
    <property type="entry name" value="Methyl-accepting chemotaxis protein"/>
    <property type="match status" value="1"/>
</dbReference>
<feature type="region of interest" description="Disordered" evidence="7">
    <location>
        <begin position="518"/>
        <end position="548"/>
    </location>
</feature>
<feature type="domain" description="HAMP" evidence="10">
    <location>
        <begin position="208"/>
        <end position="261"/>
    </location>
</feature>
<comment type="subcellular location">
    <subcellularLocation>
        <location evidence="1">Cell membrane</location>
    </subcellularLocation>
</comment>
<dbReference type="Proteomes" id="UP000642571">
    <property type="component" value="Unassembled WGS sequence"/>
</dbReference>
<feature type="transmembrane region" description="Helical" evidence="8">
    <location>
        <begin position="12"/>
        <end position="32"/>
    </location>
</feature>
<keyword evidence="3 8" id="KW-0472">Membrane</keyword>
<reference evidence="12" key="1">
    <citation type="journal article" date="2019" name="Int. J. Syst. Evol. Microbiol.">
        <title>The Global Catalogue of Microorganisms (GCM) 10K type strain sequencing project: providing services to taxonomists for standard genome sequencing and annotation.</title>
        <authorList>
            <consortium name="The Broad Institute Genomics Platform"/>
            <consortium name="The Broad Institute Genome Sequencing Center for Infectious Disease"/>
            <person name="Wu L."/>
            <person name="Ma J."/>
        </authorList>
    </citation>
    <scope>NUCLEOTIDE SEQUENCE [LARGE SCALE GENOMIC DNA]</scope>
    <source>
        <strain evidence="12">CGMCC 1.15353</strain>
    </source>
</reference>
<feature type="region of interest" description="Disordered" evidence="7">
    <location>
        <begin position="267"/>
        <end position="290"/>
    </location>
</feature>
<name>A0ABQ1Q836_9BACI</name>
<dbReference type="Gene3D" id="6.10.340.10">
    <property type="match status" value="1"/>
</dbReference>
<dbReference type="Pfam" id="PF00672">
    <property type="entry name" value="HAMP"/>
    <property type="match status" value="1"/>
</dbReference>
<evidence type="ECO:0000256" key="3">
    <source>
        <dbReference type="ARBA" id="ARBA00023136"/>
    </source>
</evidence>
<dbReference type="PROSITE" id="PS50111">
    <property type="entry name" value="CHEMOTAXIS_TRANSDUC_2"/>
    <property type="match status" value="1"/>
</dbReference>
<keyword evidence="8" id="KW-0812">Transmembrane</keyword>
<dbReference type="SUPFAM" id="SSF58104">
    <property type="entry name" value="Methyl-accepting chemotaxis protein (MCP) signaling domain"/>
    <property type="match status" value="1"/>
</dbReference>
<proteinExistence type="inferred from homology"/>
<protein>
    <submittedName>
        <fullName evidence="11">Sensory transducer protein YvaQ</fullName>
    </submittedName>
</protein>
<dbReference type="PRINTS" id="PR00260">
    <property type="entry name" value="CHEMTRNSDUCR"/>
</dbReference>
<dbReference type="EMBL" id="BMIN01000012">
    <property type="protein sequence ID" value="GGD18533.1"/>
    <property type="molecule type" value="Genomic_DNA"/>
</dbReference>
<dbReference type="InterPro" id="IPR003660">
    <property type="entry name" value="HAMP_dom"/>
</dbReference>
<evidence type="ECO:0000313" key="12">
    <source>
        <dbReference type="Proteomes" id="UP000642571"/>
    </source>
</evidence>
<dbReference type="PROSITE" id="PS50885">
    <property type="entry name" value="HAMP"/>
    <property type="match status" value="1"/>
</dbReference>
<dbReference type="SMART" id="SM00304">
    <property type="entry name" value="HAMP"/>
    <property type="match status" value="1"/>
</dbReference>
<dbReference type="InterPro" id="IPR004090">
    <property type="entry name" value="Chemotax_Me-accpt_rcpt"/>
</dbReference>
<dbReference type="CDD" id="cd06225">
    <property type="entry name" value="HAMP"/>
    <property type="match status" value="1"/>
</dbReference>
<dbReference type="Pfam" id="PF00015">
    <property type="entry name" value="MCPsignal"/>
    <property type="match status" value="1"/>
</dbReference>
<evidence type="ECO:0000256" key="2">
    <source>
        <dbReference type="ARBA" id="ARBA00022475"/>
    </source>
</evidence>
<dbReference type="RefSeq" id="WP_188654739.1">
    <property type="nucleotide sequence ID" value="NZ_BMIN01000012.1"/>
</dbReference>
<evidence type="ECO:0000256" key="6">
    <source>
        <dbReference type="PROSITE-ProRule" id="PRU00284"/>
    </source>
</evidence>
<evidence type="ECO:0000313" key="11">
    <source>
        <dbReference type="EMBL" id="GGD18533.1"/>
    </source>
</evidence>
<dbReference type="PANTHER" id="PTHR32089">
    <property type="entry name" value="METHYL-ACCEPTING CHEMOTAXIS PROTEIN MCPB"/>
    <property type="match status" value="1"/>
</dbReference>
<organism evidence="11 12">
    <name type="scientific">Pontibacillus salipaludis</name>
    <dbReference type="NCBI Taxonomy" id="1697394"/>
    <lineage>
        <taxon>Bacteria</taxon>
        <taxon>Bacillati</taxon>
        <taxon>Bacillota</taxon>
        <taxon>Bacilli</taxon>
        <taxon>Bacillales</taxon>
        <taxon>Bacillaceae</taxon>
        <taxon>Pontibacillus</taxon>
    </lineage>
</organism>
<dbReference type="PANTHER" id="PTHR32089:SF112">
    <property type="entry name" value="LYSOZYME-LIKE PROTEIN-RELATED"/>
    <property type="match status" value="1"/>
</dbReference>
<evidence type="ECO:0000256" key="1">
    <source>
        <dbReference type="ARBA" id="ARBA00004236"/>
    </source>
</evidence>
<feature type="transmembrane region" description="Helical" evidence="8">
    <location>
        <begin position="185"/>
        <end position="206"/>
    </location>
</feature>
<keyword evidence="8" id="KW-1133">Transmembrane helix</keyword>
<comment type="caution">
    <text evidence="11">The sequence shown here is derived from an EMBL/GenBank/DDBJ whole genome shotgun (WGS) entry which is preliminary data.</text>
</comment>
<keyword evidence="4 6" id="KW-0807">Transducer</keyword>
<evidence type="ECO:0000259" key="9">
    <source>
        <dbReference type="PROSITE" id="PS50111"/>
    </source>
</evidence>
<evidence type="ECO:0000256" key="8">
    <source>
        <dbReference type="SAM" id="Phobius"/>
    </source>
</evidence>
<keyword evidence="12" id="KW-1185">Reference proteome</keyword>
<accession>A0ABQ1Q836</accession>
<gene>
    <name evidence="11" type="primary">yvaQ</name>
    <name evidence="11" type="ORF">GCM10011389_27830</name>
</gene>
<evidence type="ECO:0000256" key="4">
    <source>
        <dbReference type="ARBA" id="ARBA00023224"/>
    </source>
</evidence>
<comment type="similarity">
    <text evidence="5">Belongs to the methyl-accepting chemotaxis (MCP) protein family.</text>
</comment>
<dbReference type="SMART" id="SM00283">
    <property type="entry name" value="MA"/>
    <property type="match status" value="1"/>
</dbReference>
<evidence type="ECO:0000256" key="5">
    <source>
        <dbReference type="ARBA" id="ARBA00029447"/>
    </source>
</evidence>
<evidence type="ECO:0000256" key="7">
    <source>
        <dbReference type="SAM" id="MobiDB-lite"/>
    </source>
</evidence>
<keyword evidence="2" id="KW-1003">Cell membrane</keyword>
<feature type="domain" description="Methyl-accepting transducer" evidence="9">
    <location>
        <begin position="280"/>
        <end position="530"/>
    </location>
</feature>